<dbReference type="RefSeq" id="WP_126725823.1">
    <property type="nucleotide sequence ID" value="NZ_RYZH01000023.1"/>
</dbReference>
<feature type="region of interest" description="Disordered" evidence="1">
    <location>
        <begin position="40"/>
        <end position="62"/>
    </location>
</feature>
<dbReference type="AlphaFoldDB" id="A0A432MJJ6"/>
<accession>A0A432MJJ6</accession>
<reference evidence="2 3" key="2">
    <citation type="submission" date="2019-01" db="EMBL/GenBank/DDBJ databases">
        <title>Tautonia sociabilis, a novel thermotolerant planctomycete of Isosphaeraceae family, isolated from a 4000 m deep subterranean habitat.</title>
        <authorList>
            <person name="Kovaleva O.L."/>
            <person name="Elcheninov A.G."/>
            <person name="Van Heerden E."/>
            <person name="Toshchakov S.V."/>
            <person name="Novikov A."/>
            <person name="Bonch-Osmolovskaya E.A."/>
            <person name="Kublanov I.V."/>
        </authorList>
    </citation>
    <scope>NUCLEOTIDE SEQUENCE [LARGE SCALE GENOMIC DNA]</scope>
    <source>
        <strain evidence="2 3">GM2012</strain>
    </source>
</reference>
<feature type="compositionally biased region" description="Basic and acidic residues" evidence="1">
    <location>
        <begin position="53"/>
        <end position="62"/>
    </location>
</feature>
<evidence type="ECO:0000313" key="3">
    <source>
        <dbReference type="Proteomes" id="UP000280296"/>
    </source>
</evidence>
<sequence>MPVRLAAPLFPSMAETAAEGRPAGPSSPLAAIVAVDERPGSAPARVAGGGDPDEVRKGGDQR</sequence>
<dbReference type="EMBL" id="RYZH01000023">
    <property type="protein sequence ID" value="RUL87308.1"/>
    <property type="molecule type" value="Genomic_DNA"/>
</dbReference>
<dbReference type="Proteomes" id="UP000280296">
    <property type="component" value="Unassembled WGS sequence"/>
</dbReference>
<comment type="caution">
    <text evidence="2">The sequence shown here is derived from an EMBL/GenBank/DDBJ whole genome shotgun (WGS) entry which is preliminary data.</text>
</comment>
<reference evidence="2 3" key="1">
    <citation type="submission" date="2018-12" db="EMBL/GenBank/DDBJ databases">
        <authorList>
            <person name="Toschakov S.V."/>
        </authorList>
    </citation>
    <scope>NUCLEOTIDE SEQUENCE [LARGE SCALE GENOMIC DNA]</scope>
    <source>
        <strain evidence="2 3">GM2012</strain>
    </source>
</reference>
<proteinExistence type="predicted"/>
<organism evidence="2 3">
    <name type="scientific">Tautonia sociabilis</name>
    <dbReference type="NCBI Taxonomy" id="2080755"/>
    <lineage>
        <taxon>Bacteria</taxon>
        <taxon>Pseudomonadati</taxon>
        <taxon>Planctomycetota</taxon>
        <taxon>Planctomycetia</taxon>
        <taxon>Isosphaerales</taxon>
        <taxon>Isosphaeraceae</taxon>
        <taxon>Tautonia</taxon>
    </lineage>
</organism>
<evidence type="ECO:0000256" key="1">
    <source>
        <dbReference type="SAM" id="MobiDB-lite"/>
    </source>
</evidence>
<keyword evidence="3" id="KW-1185">Reference proteome</keyword>
<gene>
    <name evidence="2" type="ORF">TsocGM_13095</name>
</gene>
<evidence type="ECO:0000313" key="2">
    <source>
        <dbReference type="EMBL" id="RUL87308.1"/>
    </source>
</evidence>
<name>A0A432MJJ6_9BACT</name>
<protein>
    <submittedName>
        <fullName evidence="2">Uncharacterized protein</fullName>
    </submittedName>
</protein>